<accession>A0ABN0ITZ5</accession>
<organism evidence="1 2">
    <name type="scientific">Streptococcus parauberis KRS-02083</name>
    <dbReference type="NCBI Taxonomy" id="1207545"/>
    <lineage>
        <taxon>Bacteria</taxon>
        <taxon>Bacillati</taxon>
        <taxon>Bacillota</taxon>
        <taxon>Bacilli</taxon>
        <taxon>Lactobacillales</taxon>
        <taxon>Streptococcaceae</taxon>
        <taxon>Streptococcus</taxon>
    </lineage>
</organism>
<dbReference type="Proteomes" id="UP000011769">
    <property type="component" value="Unassembled WGS sequence"/>
</dbReference>
<proteinExistence type="predicted"/>
<dbReference type="RefSeq" id="WP_004234360.1">
    <property type="nucleotide sequence ID" value="NZ_ALYM01000001.1"/>
</dbReference>
<evidence type="ECO:0008006" key="3">
    <source>
        <dbReference type="Google" id="ProtNLM"/>
    </source>
</evidence>
<evidence type="ECO:0000313" key="1">
    <source>
        <dbReference type="EMBL" id="EMG26243.1"/>
    </source>
</evidence>
<dbReference type="EMBL" id="ALYM01000001">
    <property type="protein sequence ID" value="EMG26243.1"/>
    <property type="molecule type" value="Genomic_DNA"/>
</dbReference>
<protein>
    <recommendedName>
        <fullName evidence="3">Phage protein</fullName>
    </recommendedName>
</protein>
<reference evidence="1 2" key="1">
    <citation type="journal article" date="2013" name="PLoS ONE">
        <title>Comparative Genomic Characterization of Three Streptococcus parauberis Strains in Fish Pathogen, as Assessed by Wide-Genome Analyses.</title>
        <authorList>
            <person name="Nho S.W."/>
            <person name="Hikima J."/>
            <person name="Park S.B."/>
            <person name="Jang H.B."/>
            <person name="Cha I.S."/>
            <person name="Yasuike M."/>
            <person name="Nakamura Y."/>
            <person name="Fujiwara A."/>
            <person name="Sano M."/>
            <person name="Kanai K."/>
            <person name="Kondo H."/>
            <person name="Hirono I."/>
            <person name="Takeyama H."/>
            <person name="Aoki T."/>
            <person name="Jung T.S."/>
        </authorList>
    </citation>
    <scope>NUCLEOTIDE SEQUENCE [LARGE SCALE GENOMIC DNA]</scope>
    <source>
        <strain evidence="1 2">KRS-02083</strain>
    </source>
</reference>
<dbReference type="NCBIfam" id="NF047360">
    <property type="entry name" value="tail_chap_PVL"/>
    <property type="match status" value="1"/>
</dbReference>
<sequence length="107" mass="12314">MYEIKLKIGGVEKTFAKDFINIADNMLAVEHQVRQTAIINNEKSFHDPKKHHVLNEEYLKMFVEMFGNQFSIDDLKQADIKLLDILNKLYVDALGGESEDGDEKKEA</sequence>
<gene>
    <name evidence="1" type="ORF">SPJ1_0205</name>
</gene>
<evidence type="ECO:0000313" key="2">
    <source>
        <dbReference type="Proteomes" id="UP000011769"/>
    </source>
</evidence>
<dbReference type="Pfam" id="PF23857">
    <property type="entry name" value="Phage_TAC_19"/>
    <property type="match status" value="1"/>
</dbReference>
<dbReference type="InterPro" id="IPR057006">
    <property type="entry name" value="Phage_TAC_19"/>
</dbReference>
<comment type="caution">
    <text evidence="1">The sequence shown here is derived from an EMBL/GenBank/DDBJ whole genome shotgun (WGS) entry which is preliminary data.</text>
</comment>
<name>A0ABN0ITZ5_9STRE</name>
<keyword evidence="2" id="KW-1185">Reference proteome</keyword>